<dbReference type="GO" id="GO:0004553">
    <property type="term" value="F:hydrolase activity, hydrolyzing O-glycosyl compounds"/>
    <property type="evidence" value="ECO:0007669"/>
    <property type="project" value="TreeGrafter"/>
</dbReference>
<feature type="signal peptide" evidence="1">
    <location>
        <begin position="1"/>
        <end position="22"/>
    </location>
</feature>
<dbReference type="SUPFAM" id="SSF51445">
    <property type="entry name" value="(Trans)glycosidases"/>
    <property type="match status" value="1"/>
</dbReference>
<dbReference type="PANTHER" id="PTHR12631:SF10">
    <property type="entry name" value="BETA-XYLOSIDASE-LIKE PROTEIN-RELATED"/>
    <property type="match status" value="1"/>
</dbReference>
<name>A0A3D9QVE4_9BACL</name>
<comment type="caution">
    <text evidence="2">The sequence shown here is derived from an EMBL/GenBank/DDBJ whole genome shotgun (WGS) entry which is preliminary data.</text>
</comment>
<dbReference type="Proteomes" id="UP000256304">
    <property type="component" value="Unassembled WGS sequence"/>
</dbReference>
<evidence type="ECO:0008006" key="4">
    <source>
        <dbReference type="Google" id="ProtNLM"/>
    </source>
</evidence>
<dbReference type="Gene3D" id="3.20.20.80">
    <property type="entry name" value="Glycosidases"/>
    <property type="match status" value="1"/>
</dbReference>
<dbReference type="AlphaFoldDB" id="A0A3D9QVE4"/>
<evidence type="ECO:0000256" key="1">
    <source>
        <dbReference type="SAM" id="SignalP"/>
    </source>
</evidence>
<organism evidence="2 3">
    <name type="scientific">Paenibacillus taihuensis</name>
    <dbReference type="NCBI Taxonomy" id="1156355"/>
    <lineage>
        <taxon>Bacteria</taxon>
        <taxon>Bacillati</taxon>
        <taxon>Bacillota</taxon>
        <taxon>Bacilli</taxon>
        <taxon>Bacillales</taxon>
        <taxon>Paenibacillaceae</taxon>
        <taxon>Paenibacillus</taxon>
    </lineage>
</organism>
<dbReference type="RefSeq" id="WP_116192014.1">
    <property type="nucleotide sequence ID" value="NZ_QTTN01000045.1"/>
</dbReference>
<proteinExistence type="predicted"/>
<evidence type="ECO:0000313" key="2">
    <source>
        <dbReference type="EMBL" id="REE66993.1"/>
    </source>
</evidence>
<reference evidence="2 3" key="1">
    <citation type="submission" date="2018-08" db="EMBL/GenBank/DDBJ databases">
        <title>Genomic Encyclopedia of Type Strains, Phase III (KMG-III): the genomes of soil and plant-associated and newly described type strains.</title>
        <authorList>
            <person name="Whitman W."/>
        </authorList>
    </citation>
    <scope>NUCLEOTIDE SEQUENCE [LARGE SCALE GENOMIC DNA]</scope>
    <source>
        <strain evidence="2 3">CGMCC 1.10966</strain>
    </source>
</reference>
<dbReference type="EMBL" id="QTTN01000045">
    <property type="protein sequence ID" value="REE66993.1"/>
    <property type="molecule type" value="Genomic_DNA"/>
</dbReference>
<protein>
    <recommendedName>
        <fullName evidence="4">Cellulase (Glycosyl hydrolase family 5)</fullName>
    </recommendedName>
</protein>
<feature type="chain" id="PRO_5038918163" description="Cellulase (Glycosyl hydrolase family 5)" evidence="1">
    <location>
        <begin position="23"/>
        <end position="493"/>
    </location>
</feature>
<accession>A0A3D9QVE4</accession>
<dbReference type="InterPro" id="IPR051923">
    <property type="entry name" value="Glycosyl_Hydrolase_39"/>
</dbReference>
<dbReference type="OrthoDB" id="581851at2"/>
<keyword evidence="1" id="KW-0732">Signal</keyword>
<sequence length="493" mass="54083">MVQVKRWSVAMLIAVVMLTAFAFSGVKQAAAAGPQGLQFGRPIDDSGNILITDQVAQELADSGAGFVRLNFRLGPYTSDTTAFYNTYDTIVNRLRSKGLQVIGLLSNESWPGTQSDWTENNAENNVSGNGYNDFIDAFGYMAGRVAGHYDGVIKYWEVWNEPNCWGSNPSPGVYTGCSYIYPSNFAAMLGHVYTQMKYYNNYDVQVISGGVFGHDIAGYSSGSAGADYISDTYYEGTAVGSWNWIHDHTGSYPLDHIGQHVYIDQGGAVNTTQLNNYINYIHDAYAAYEGSGTTKKIFMTEIGWTTDEVSESVQASNITSAYNVMKASPYVQTAVWFYLQDEPDLKYGIFKTTGFGSSDKKTGWTNYRNASAYEGKLSNGTTNTNILNYFNAHGGMATNGSPYDNGGSAYVHYWDYGYVQDYDGGSIGASCIMTSASGTFQVRSGFWETYLQGSNHSYLQFPTGDEFAYGAGTRQNFQGGYLTWDPTNGVVVH</sequence>
<gene>
    <name evidence="2" type="ORF">A8990_1452</name>
</gene>
<dbReference type="PANTHER" id="PTHR12631">
    <property type="entry name" value="ALPHA-L-IDURONIDASE"/>
    <property type="match status" value="1"/>
</dbReference>
<evidence type="ECO:0000313" key="3">
    <source>
        <dbReference type="Proteomes" id="UP000256304"/>
    </source>
</evidence>
<keyword evidence="3" id="KW-1185">Reference proteome</keyword>
<dbReference type="InterPro" id="IPR017853">
    <property type="entry name" value="GH"/>
</dbReference>